<protein>
    <submittedName>
        <fullName evidence="2">Uncharacterized protein</fullName>
    </submittedName>
</protein>
<gene>
    <name evidence="2" type="ORF">PCOR1329_LOCUS40716</name>
</gene>
<reference evidence="2" key="1">
    <citation type="submission" date="2023-10" db="EMBL/GenBank/DDBJ databases">
        <authorList>
            <person name="Chen Y."/>
            <person name="Shah S."/>
            <person name="Dougan E. K."/>
            <person name="Thang M."/>
            <person name="Chan C."/>
        </authorList>
    </citation>
    <scope>NUCLEOTIDE SEQUENCE [LARGE SCALE GENOMIC DNA]</scope>
</reference>
<comment type="caution">
    <text evidence="2">The sequence shown here is derived from an EMBL/GenBank/DDBJ whole genome shotgun (WGS) entry which is preliminary data.</text>
</comment>
<sequence>MSRPRRGAPAFVLCLWGEAWPPRRSQSVDIGELEPRPSAGKRRALAGAIEVAQKRFASPAREGRAPRGAGPSSGRDAIGELSRLLKGEGAPAAHVGGCAQPAVGHADGLAVCARNRAACVAGLASEIAKLEKNGIVMPFVRADLRHWAPLGIEPARSGGRAEGEGALSWARWHLAFDACSSAGK</sequence>
<evidence type="ECO:0000313" key="3">
    <source>
        <dbReference type="Proteomes" id="UP001189429"/>
    </source>
</evidence>
<feature type="region of interest" description="Disordered" evidence="1">
    <location>
        <begin position="55"/>
        <end position="77"/>
    </location>
</feature>
<keyword evidence="3" id="KW-1185">Reference proteome</keyword>
<proteinExistence type="predicted"/>
<feature type="non-terminal residue" evidence="2">
    <location>
        <position position="184"/>
    </location>
</feature>
<name>A0ABN9TNA2_9DINO</name>
<dbReference type="Proteomes" id="UP001189429">
    <property type="component" value="Unassembled WGS sequence"/>
</dbReference>
<dbReference type="EMBL" id="CAUYUJ010014908">
    <property type="protein sequence ID" value="CAK0847541.1"/>
    <property type="molecule type" value="Genomic_DNA"/>
</dbReference>
<organism evidence="2 3">
    <name type="scientific">Prorocentrum cordatum</name>
    <dbReference type="NCBI Taxonomy" id="2364126"/>
    <lineage>
        <taxon>Eukaryota</taxon>
        <taxon>Sar</taxon>
        <taxon>Alveolata</taxon>
        <taxon>Dinophyceae</taxon>
        <taxon>Prorocentrales</taxon>
        <taxon>Prorocentraceae</taxon>
        <taxon>Prorocentrum</taxon>
    </lineage>
</organism>
<accession>A0ABN9TNA2</accession>
<evidence type="ECO:0000256" key="1">
    <source>
        <dbReference type="SAM" id="MobiDB-lite"/>
    </source>
</evidence>
<evidence type="ECO:0000313" key="2">
    <source>
        <dbReference type="EMBL" id="CAK0847541.1"/>
    </source>
</evidence>